<comment type="similarity">
    <text evidence="2">Belongs to the GSP F family.</text>
</comment>
<dbReference type="InterPro" id="IPR018076">
    <property type="entry name" value="T2SS_GspF_dom"/>
</dbReference>
<proteinExistence type="inferred from homology"/>
<dbReference type="STRING" id="1802538.A2382_04000"/>
<keyword evidence="5 8" id="KW-0812">Transmembrane</keyword>
<feature type="transmembrane region" description="Helical" evidence="8">
    <location>
        <begin position="374"/>
        <end position="395"/>
    </location>
</feature>
<dbReference type="PANTHER" id="PTHR30012:SF0">
    <property type="entry name" value="TYPE II SECRETION SYSTEM PROTEIN F-RELATED"/>
    <property type="match status" value="1"/>
</dbReference>
<dbReference type="PANTHER" id="PTHR30012">
    <property type="entry name" value="GENERAL SECRETION PATHWAY PROTEIN"/>
    <property type="match status" value="1"/>
</dbReference>
<dbReference type="Gene3D" id="1.20.81.30">
    <property type="entry name" value="Type II secretion system (T2SS), domain F"/>
    <property type="match status" value="2"/>
</dbReference>
<evidence type="ECO:0000256" key="6">
    <source>
        <dbReference type="ARBA" id="ARBA00022989"/>
    </source>
</evidence>
<comment type="subcellular location">
    <subcellularLocation>
        <location evidence="1">Cell inner membrane</location>
        <topology evidence="1">Multi-pass membrane protein</topology>
    </subcellularLocation>
</comment>
<dbReference type="EMBL" id="MGHY01000030">
    <property type="protein sequence ID" value="OGM78701.1"/>
    <property type="molecule type" value="Genomic_DNA"/>
</dbReference>
<accession>A0A1F8CR14</accession>
<name>A0A1F8CR14_9BACT</name>
<dbReference type="Pfam" id="PF00482">
    <property type="entry name" value="T2SSF"/>
    <property type="match status" value="2"/>
</dbReference>
<feature type="domain" description="Type II secretion system protein GspF" evidence="9">
    <location>
        <begin position="69"/>
        <end position="190"/>
    </location>
</feature>
<gene>
    <name evidence="10" type="ORF">A2382_04000</name>
</gene>
<feature type="transmembrane region" description="Helical" evidence="8">
    <location>
        <begin position="166"/>
        <end position="189"/>
    </location>
</feature>
<sequence>MKKFSYKARDSQGKLVSGIVEAVSDEMAAKLIKKRGYVVIGLSQSSLFLSGLFSRITSKVSSSDVAITTRQLATMVNAGLPIIEALSILQMQAKPTLQTIFSQILADVEGGESLSTSLKRHPKIFTPTYIALVKAGETGGVLDKVLERLADDLEKQQEFRGKVKGALIYPAIIVVGMLIVSIIMIVFVVPQLTALYDQFDADLPITTKILIGTSDLFLKYWPIVIAVVVISGWLFTLYKKTTPGKRKLAQIYFKIPIIGELKKQIILTELTRTLSLMVGSGVPILESMSVTAEAVDNIIIRDALTDASKQIEKGFPIAFSFAKHDEAFPYILSQMVAVGEETGKMDEVLVKVSHIFEVESEQKVKALTSAIEPIVMIVLGFGVAFLVISVILPIYNLTTVL</sequence>
<evidence type="ECO:0000259" key="9">
    <source>
        <dbReference type="Pfam" id="PF00482"/>
    </source>
</evidence>
<comment type="caution">
    <text evidence="10">The sequence shown here is derived from an EMBL/GenBank/DDBJ whole genome shotgun (WGS) entry which is preliminary data.</text>
</comment>
<evidence type="ECO:0000256" key="4">
    <source>
        <dbReference type="ARBA" id="ARBA00022519"/>
    </source>
</evidence>
<organism evidence="10 11">
    <name type="scientific">Candidatus Woesebacteria bacterium RIFOXYB1_FULL_38_16</name>
    <dbReference type="NCBI Taxonomy" id="1802538"/>
    <lineage>
        <taxon>Bacteria</taxon>
        <taxon>Candidatus Woeseibacteriota</taxon>
    </lineage>
</organism>
<evidence type="ECO:0000256" key="2">
    <source>
        <dbReference type="ARBA" id="ARBA00005745"/>
    </source>
</evidence>
<dbReference type="GO" id="GO:0005886">
    <property type="term" value="C:plasma membrane"/>
    <property type="evidence" value="ECO:0007669"/>
    <property type="project" value="UniProtKB-SubCell"/>
</dbReference>
<evidence type="ECO:0000256" key="7">
    <source>
        <dbReference type="ARBA" id="ARBA00023136"/>
    </source>
</evidence>
<dbReference type="InterPro" id="IPR003004">
    <property type="entry name" value="GspF/PilC"/>
</dbReference>
<evidence type="ECO:0000313" key="11">
    <source>
        <dbReference type="Proteomes" id="UP000178999"/>
    </source>
</evidence>
<dbReference type="Proteomes" id="UP000178999">
    <property type="component" value="Unassembled WGS sequence"/>
</dbReference>
<dbReference type="GO" id="GO:0015628">
    <property type="term" value="P:protein secretion by the type II secretion system"/>
    <property type="evidence" value="ECO:0007669"/>
    <property type="project" value="TreeGrafter"/>
</dbReference>
<feature type="domain" description="Type II secretion system protein GspF" evidence="9">
    <location>
        <begin position="271"/>
        <end position="393"/>
    </location>
</feature>
<reference evidence="10 11" key="1">
    <citation type="journal article" date="2016" name="Nat. Commun.">
        <title>Thousands of microbial genomes shed light on interconnected biogeochemical processes in an aquifer system.</title>
        <authorList>
            <person name="Anantharaman K."/>
            <person name="Brown C.T."/>
            <person name="Hug L.A."/>
            <person name="Sharon I."/>
            <person name="Castelle C.J."/>
            <person name="Probst A.J."/>
            <person name="Thomas B.C."/>
            <person name="Singh A."/>
            <person name="Wilkins M.J."/>
            <person name="Karaoz U."/>
            <person name="Brodie E.L."/>
            <person name="Williams K.H."/>
            <person name="Hubbard S.S."/>
            <person name="Banfield J.F."/>
        </authorList>
    </citation>
    <scope>NUCLEOTIDE SEQUENCE [LARGE SCALE GENOMIC DNA]</scope>
</reference>
<evidence type="ECO:0000256" key="3">
    <source>
        <dbReference type="ARBA" id="ARBA00022475"/>
    </source>
</evidence>
<feature type="transmembrane region" description="Helical" evidence="8">
    <location>
        <begin position="220"/>
        <end position="238"/>
    </location>
</feature>
<evidence type="ECO:0000256" key="8">
    <source>
        <dbReference type="SAM" id="Phobius"/>
    </source>
</evidence>
<dbReference type="FunFam" id="1.20.81.30:FF:000001">
    <property type="entry name" value="Type II secretion system protein F"/>
    <property type="match status" value="2"/>
</dbReference>
<dbReference type="InterPro" id="IPR042094">
    <property type="entry name" value="T2SS_GspF_sf"/>
</dbReference>
<dbReference type="AlphaFoldDB" id="A0A1F8CR14"/>
<protein>
    <recommendedName>
        <fullName evidence="9">Type II secretion system protein GspF domain-containing protein</fullName>
    </recommendedName>
</protein>
<dbReference type="PRINTS" id="PR00812">
    <property type="entry name" value="BCTERIALGSPF"/>
</dbReference>
<evidence type="ECO:0000313" key="10">
    <source>
        <dbReference type="EMBL" id="OGM78701.1"/>
    </source>
</evidence>
<keyword evidence="7 8" id="KW-0472">Membrane</keyword>
<evidence type="ECO:0000256" key="5">
    <source>
        <dbReference type="ARBA" id="ARBA00022692"/>
    </source>
</evidence>
<keyword evidence="3" id="KW-1003">Cell membrane</keyword>
<keyword evidence="6 8" id="KW-1133">Transmembrane helix</keyword>
<evidence type="ECO:0000256" key="1">
    <source>
        <dbReference type="ARBA" id="ARBA00004429"/>
    </source>
</evidence>
<keyword evidence="4" id="KW-0997">Cell inner membrane</keyword>